<dbReference type="Proteomes" id="UP001322744">
    <property type="component" value="Chromosome"/>
</dbReference>
<sequence>MLRDAEEKKRIGKVVAKYRHYFVVEFKNGIKECFQYTDLLTGDVMVEGDDSFAIQKEGIYLLTL</sequence>
<name>A0ABZ0U0D1_9FIRM</name>
<proteinExistence type="predicted"/>
<dbReference type="RefSeq" id="WP_322141192.1">
    <property type="nucleotide sequence ID" value="NZ_CP139957.1"/>
</dbReference>
<evidence type="ECO:0000313" key="1">
    <source>
        <dbReference type="EMBL" id="WPX08148.1"/>
    </source>
</evidence>
<evidence type="ECO:0000313" key="2">
    <source>
        <dbReference type="Proteomes" id="UP001322744"/>
    </source>
</evidence>
<dbReference type="EMBL" id="CP139957">
    <property type="protein sequence ID" value="WPX08148.1"/>
    <property type="molecule type" value="Genomic_DNA"/>
</dbReference>
<organism evidence="1 2">
    <name type="scientific">Anaerocellum danielii</name>
    <dbReference type="NCBI Taxonomy" id="1387557"/>
    <lineage>
        <taxon>Bacteria</taxon>
        <taxon>Bacillati</taxon>
        <taxon>Bacillota</taxon>
        <taxon>Bacillota incertae sedis</taxon>
        <taxon>Caldicellulosiruptorales</taxon>
        <taxon>Caldicellulosiruptoraceae</taxon>
        <taxon>Anaerocellum</taxon>
    </lineage>
</organism>
<protein>
    <submittedName>
        <fullName evidence="1">Uncharacterized protein</fullName>
    </submittedName>
</protein>
<accession>A0ABZ0U0D1</accession>
<gene>
    <name evidence="1" type="ORF">SOJ16_002014</name>
</gene>
<dbReference type="Gene3D" id="2.30.30.100">
    <property type="match status" value="1"/>
</dbReference>
<reference evidence="1 2" key="1">
    <citation type="submission" date="2023-12" db="EMBL/GenBank/DDBJ databases">
        <authorList>
            <person name="Manesh M.J.H."/>
            <person name="Bing R.G."/>
            <person name="Willard D.J."/>
            <person name="Kelly R.M."/>
        </authorList>
    </citation>
    <scope>NUCLEOTIDE SEQUENCE [LARGE SCALE GENOMIC DNA]</scope>
    <source>
        <strain evidence="1 2">DSM 8977</strain>
    </source>
</reference>
<keyword evidence="2" id="KW-1185">Reference proteome</keyword>